<feature type="transmembrane region" description="Helical" evidence="1">
    <location>
        <begin position="188"/>
        <end position="209"/>
    </location>
</feature>
<feature type="transmembrane region" description="Helical" evidence="1">
    <location>
        <begin position="160"/>
        <end position="182"/>
    </location>
</feature>
<organism evidence="2 3">
    <name type="scientific">Egibacter rhizosphaerae</name>
    <dbReference type="NCBI Taxonomy" id="1670831"/>
    <lineage>
        <taxon>Bacteria</taxon>
        <taxon>Bacillati</taxon>
        <taxon>Actinomycetota</taxon>
        <taxon>Nitriliruptoria</taxon>
        <taxon>Egibacterales</taxon>
        <taxon>Egibacteraceae</taxon>
        <taxon>Egibacter</taxon>
    </lineage>
</organism>
<dbReference type="Proteomes" id="UP000291469">
    <property type="component" value="Chromosome"/>
</dbReference>
<feature type="transmembrane region" description="Helical" evidence="1">
    <location>
        <begin position="23"/>
        <end position="48"/>
    </location>
</feature>
<feature type="transmembrane region" description="Helical" evidence="1">
    <location>
        <begin position="248"/>
        <end position="267"/>
    </location>
</feature>
<reference evidence="2 3" key="1">
    <citation type="submission" date="2019-01" db="EMBL/GenBank/DDBJ databases">
        <title>Egibacter rhizosphaerae EGI 80759T.</title>
        <authorList>
            <person name="Chen D.-D."/>
            <person name="Tian Y."/>
            <person name="Jiao J.-Y."/>
            <person name="Zhang X.-T."/>
            <person name="Zhang Y.-G."/>
            <person name="Zhang Y."/>
            <person name="Xiao M."/>
            <person name="Shu W.-S."/>
            <person name="Li W.-J."/>
        </authorList>
    </citation>
    <scope>NUCLEOTIDE SEQUENCE [LARGE SCALE GENOMIC DNA]</scope>
    <source>
        <strain evidence="2 3">EGI 80759</strain>
    </source>
</reference>
<keyword evidence="1" id="KW-0472">Membrane</keyword>
<accession>A0A411YG17</accession>
<keyword evidence="1" id="KW-1133">Transmembrane helix</keyword>
<name>A0A411YG17_9ACTN</name>
<feature type="transmembrane region" description="Helical" evidence="1">
    <location>
        <begin position="82"/>
        <end position="100"/>
    </location>
</feature>
<dbReference type="RefSeq" id="WP_131155167.1">
    <property type="nucleotide sequence ID" value="NZ_CP036402.1"/>
</dbReference>
<feature type="transmembrane region" description="Helical" evidence="1">
    <location>
        <begin position="120"/>
        <end position="139"/>
    </location>
</feature>
<dbReference type="AlphaFoldDB" id="A0A411YG17"/>
<protein>
    <submittedName>
        <fullName evidence="2">Uncharacterized protein</fullName>
    </submittedName>
</protein>
<dbReference type="KEGG" id="erz:ER308_11745"/>
<gene>
    <name evidence="2" type="ORF">ER308_11745</name>
</gene>
<keyword evidence="1" id="KW-0812">Transmembrane</keyword>
<sequence length="275" mass="27638">MTRIRPTTDPAPEVRPSPAWPRALLPAAVVGAATGLFLMGAAALLGYTPLAGSALPHITVPVAGVGLVTALAAFAWTRGRRVPGILVGVILAITLVAELATPGPEQAVVAGVSVTGGVPVLAALASTWPLLAIAVTVAWRTEARRADRASGRARPALRHVAAWAVGTGGAWAGAVVLAPALVPGGWHVGGALGGWGAIGHGLVWGLATAVAVRRGAILPVAVLGTGGVLAVADHLAQSVGDPLGAYLALWPLYGVVAALFGLVEWLVGRWRARRG</sequence>
<evidence type="ECO:0000313" key="3">
    <source>
        <dbReference type="Proteomes" id="UP000291469"/>
    </source>
</evidence>
<feature type="transmembrane region" description="Helical" evidence="1">
    <location>
        <begin position="216"/>
        <end position="236"/>
    </location>
</feature>
<keyword evidence="3" id="KW-1185">Reference proteome</keyword>
<evidence type="ECO:0000313" key="2">
    <source>
        <dbReference type="EMBL" id="QBI20170.1"/>
    </source>
</evidence>
<feature type="transmembrane region" description="Helical" evidence="1">
    <location>
        <begin position="54"/>
        <end position="75"/>
    </location>
</feature>
<evidence type="ECO:0000256" key="1">
    <source>
        <dbReference type="SAM" id="Phobius"/>
    </source>
</evidence>
<dbReference type="EMBL" id="CP036402">
    <property type="protein sequence ID" value="QBI20170.1"/>
    <property type="molecule type" value="Genomic_DNA"/>
</dbReference>
<proteinExistence type="predicted"/>